<feature type="region of interest" description="Disordered" evidence="1">
    <location>
        <begin position="1"/>
        <end position="39"/>
    </location>
</feature>
<dbReference type="EMBL" id="JANBQF010000022">
    <property type="protein sequence ID" value="KAJ2007603.1"/>
    <property type="molecule type" value="Genomic_DNA"/>
</dbReference>
<proteinExistence type="predicted"/>
<organism evidence="2 3">
    <name type="scientific">Coemansia thaxteri</name>
    <dbReference type="NCBI Taxonomy" id="2663907"/>
    <lineage>
        <taxon>Eukaryota</taxon>
        <taxon>Fungi</taxon>
        <taxon>Fungi incertae sedis</taxon>
        <taxon>Zoopagomycota</taxon>
        <taxon>Kickxellomycotina</taxon>
        <taxon>Kickxellomycetes</taxon>
        <taxon>Kickxellales</taxon>
        <taxon>Kickxellaceae</taxon>
        <taxon>Coemansia</taxon>
    </lineage>
</organism>
<accession>A0A9W8EL73</accession>
<dbReference type="OrthoDB" id="10013825at2759"/>
<evidence type="ECO:0000313" key="3">
    <source>
        <dbReference type="Proteomes" id="UP001150907"/>
    </source>
</evidence>
<name>A0A9W8EL73_9FUNG</name>
<keyword evidence="3" id="KW-1185">Reference proteome</keyword>
<reference evidence="2" key="1">
    <citation type="submission" date="2022-07" db="EMBL/GenBank/DDBJ databases">
        <title>Phylogenomic reconstructions and comparative analyses of Kickxellomycotina fungi.</title>
        <authorList>
            <person name="Reynolds N.K."/>
            <person name="Stajich J.E."/>
            <person name="Barry K."/>
            <person name="Grigoriev I.V."/>
            <person name="Crous P."/>
            <person name="Smith M.E."/>
        </authorList>
    </citation>
    <scope>NUCLEOTIDE SEQUENCE</scope>
    <source>
        <strain evidence="2">IMI 214461</strain>
    </source>
</reference>
<feature type="region of interest" description="Disordered" evidence="1">
    <location>
        <begin position="69"/>
        <end position="109"/>
    </location>
</feature>
<feature type="compositionally biased region" description="Low complexity" evidence="1">
    <location>
        <begin position="1"/>
        <end position="13"/>
    </location>
</feature>
<protein>
    <submittedName>
        <fullName evidence="2">Uncharacterized protein</fullName>
    </submittedName>
</protein>
<feature type="compositionally biased region" description="Acidic residues" evidence="1">
    <location>
        <begin position="89"/>
        <end position="101"/>
    </location>
</feature>
<dbReference type="Gene3D" id="3.30.10.10">
    <property type="entry name" value="Trypsin Inhibitor V, subunit A"/>
    <property type="match status" value="1"/>
</dbReference>
<sequence>MASDNNDNNSSSSHGHDQPEQDFEALLLSAKQPPVEDYEQMVQRQEVMRHELEAKWTARLVGKAFVEPATEHSCHSADNGNGENKAEAEADADAATEDDNASEAGSDYKGNSDDLSFSVALLPANHRILRGENAPMTMDYRPDRLNVVLDDAGICTKVFFV</sequence>
<evidence type="ECO:0000313" key="2">
    <source>
        <dbReference type="EMBL" id="KAJ2007603.1"/>
    </source>
</evidence>
<dbReference type="Proteomes" id="UP001150907">
    <property type="component" value="Unassembled WGS sequence"/>
</dbReference>
<dbReference type="AlphaFoldDB" id="A0A9W8EL73"/>
<evidence type="ECO:0000256" key="1">
    <source>
        <dbReference type="SAM" id="MobiDB-lite"/>
    </source>
</evidence>
<comment type="caution">
    <text evidence="2">The sequence shown here is derived from an EMBL/GenBank/DDBJ whole genome shotgun (WGS) entry which is preliminary data.</text>
</comment>
<gene>
    <name evidence="2" type="ORF">H4R26_000682</name>
</gene>